<sequence length="136" mass="14933">MDDLERFIDAQRATYATALAEIEAGAKRSHWMWYVFPQLRGLGQSEMAYRFGIAGRDEAARYLAHGVLGPRLVRIAEAMLAHDGRDAAAILGPVDALKLRSSMTLFASLPDAPPVFGAVLDTFFDGPDPRTLDLLK</sequence>
<organism evidence="1 2">
    <name type="scientific">Oceaniovalibus guishaninsula JLT2003</name>
    <dbReference type="NCBI Taxonomy" id="1231392"/>
    <lineage>
        <taxon>Bacteria</taxon>
        <taxon>Pseudomonadati</taxon>
        <taxon>Pseudomonadota</taxon>
        <taxon>Alphaproteobacteria</taxon>
        <taxon>Rhodobacterales</taxon>
        <taxon>Roseobacteraceae</taxon>
        <taxon>Oceaniovalibus</taxon>
    </lineage>
</organism>
<protein>
    <recommendedName>
        <fullName evidence="3">Calpastatin</fullName>
    </recommendedName>
</protein>
<dbReference type="STRING" id="1231392.OCGS_0941"/>
<dbReference type="eggNOG" id="COG5579">
    <property type="taxonomic scope" value="Bacteria"/>
</dbReference>
<dbReference type="Pfam" id="PF08837">
    <property type="entry name" value="DUF1810"/>
    <property type="match status" value="1"/>
</dbReference>
<keyword evidence="2" id="KW-1185">Reference proteome</keyword>
<accession>K2GQF9</accession>
<dbReference type="InterPro" id="IPR014937">
    <property type="entry name" value="DUF1810"/>
</dbReference>
<proteinExistence type="predicted"/>
<reference evidence="1 2" key="1">
    <citation type="journal article" date="2012" name="J. Bacteriol.">
        <title>Draft Genome Sequence of Oceaniovalibus guishaninsula JLT2003T.</title>
        <authorList>
            <person name="Tang K."/>
            <person name="Liu K."/>
            <person name="Jiao N."/>
        </authorList>
    </citation>
    <scope>NUCLEOTIDE SEQUENCE [LARGE SCALE GENOMIC DNA]</scope>
    <source>
        <strain evidence="1 2">JLT2003</strain>
    </source>
</reference>
<comment type="caution">
    <text evidence="1">The sequence shown here is derived from an EMBL/GenBank/DDBJ whole genome shotgun (WGS) entry which is preliminary data.</text>
</comment>
<evidence type="ECO:0000313" key="2">
    <source>
        <dbReference type="Proteomes" id="UP000006765"/>
    </source>
</evidence>
<name>K2GQF9_9RHOB</name>
<dbReference type="PATRIC" id="fig|1231392.3.peg.946"/>
<gene>
    <name evidence="1" type="ORF">OCGS_0941</name>
</gene>
<dbReference type="EMBL" id="AMGO01000012">
    <property type="protein sequence ID" value="EKE44906.1"/>
    <property type="molecule type" value="Genomic_DNA"/>
</dbReference>
<evidence type="ECO:0000313" key="1">
    <source>
        <dbReference type="EMBL" id="EKE44906.1"/>
    </source>
</evidence>
<dbReference type="OrthoDB" id="9801870at2"/>
<dbReference type="SUPFAM" id="SSF140736">
    <property type="entry name" value="Rv1873-like"/>
    <property type="match status" value="1"/>
</dbReference>
<dbReference type="InterPro" id="IPR036287">
    <property type="entry name" value="Rv1873-like_sf"/>
</dbReference>
<dbReference type="Proteomes" id="UP000006765">
    <property type="component" value="Unassembled WGS sequence"/>
</dbReference>
<dbReference type="AlphaFoldDB" id="K2GQF9"/>
<dbReference type="PIRSF" id="PIRSF008546">
    <property type="entry name" value="UCP008546"/>
    <property type="match status" value="1"/>
</dbReference>
<dbReference type="Gene3D" id="1.25.40.380">
    <property type="entry name" value="Protein of unknown function DUF1810"/>
    <property type="match status" value="1"/>
</dbReference>
<evidence type="ECO:0008006" key="3">
    <source>
        <dbReference type="Google" id="ProtNLM"/>
    </source>
</evidence>
<dbReference type="RefSeq" id="WP_007426094.1">
    <property type="nucleotide sequence ID" value="NZ_AMGO01000012.1"/>
</dbReference>